<name>A0A7C8ZBU2_OPUST</name>
<proteinExistence type="predicted"/>
<accession>A0A7C8ZBU2</accession>
<organism evidence="1">
    <name type="scientific">Opuntia streptacantha</name>
    <name type="common">Prickly pear cactus</name>
    <name type="synonym">Opuntia cardona</name>
    <dbReference type="NCBI Taxonomy" id="393608"/>
    <lineage>
        <taxon>Eukaryota</taxon>
        <taxon>Viridiplantae</taxon>
        <taxon>Streptophyta</taxon>
        <taxon>Embryophyta</taxon>
        <taxon>Tracheophyta</taxon>
        <taxon>Spermatophyta</taxon>
        <taxon>Magnoliopsida</taxon>
        <taxon>eudicotyledons</taxon>
        <taxon>Gunneridae</taxon>
        <taxon>Pentapetalae</taxon>
        <taxon>Caryophyllales</taxon>
        <taxon>Cactineae</taxon>
        <taxon>Cactaceae</taxon>
        <taxon>Opuntioideae</taxon>
        <taxon>Opuntia</taxon>
    </lineage>
</organism>
<protein>
    <submittedName>
        <fullName evidence="1">Uncharacterized protein</fullName>
    </submittedName>
</protein>
<dbReference type="AlphaFoldDB" id="A0A7C8ZBU2"/>
<sequence>MSIPWGSCRLKLIFCANLAHSPVWVTDVVIDNLLPLLDNLSWSAKVVVVVAVAGQARVGLIAHNLGHPSSIATIVAVAWWVARVAILLDPVFRGVAVTWTTNHLLLSLVVGGSIASKALGVCHCFVDFLDVCLATSCA</sequence>
<evidence type="ECO:0000313" key="1">
    <source>
        <dbReference type="EMBL" id="MBA4639372.1"/>
    </source>
</evidence>
<reference evidence="1" key="1">
    <citation type="journal article" date="2013" name="J. Plant Res.">
        <title>Effect of fungi and light on seed germination of three Opuntia species from semiarid lands of central Mexico.</title>
        <authorList>
            <person name="Delgado-Sanchez P."/>
            <person name="Jimenez-Bremont J.F."/>
            <person name="Guerrero-Gonzalez Mde L."/>
            <person name="Flores J."/>
        </authorList>
    </citation>
    <scope>NUCLEOTIDE SEQUENCE</scope>
    <source>
        <tissue evidence="1">Cladode</tissue>
    </source>
</reference>
<dbReference type="EMBL" id="GISG01113392">
    <property type="protein sequence ID" value="MBA4639372.1"/>
    <property type="molecule type" value="Transcribed_RNA"/>
</dbReference>
<reference evidence="1" key="2">
    <citation type="submission" date="2020-07" db="EMBL/GenBank/DDBJ databases">
        <authorList>
            <person name="Vera ALvarez R."/>
            <person name="Arias-Moreno D.M."/>
            <person name="Jimenez-Jacinto V."/>
            <person name="Jimenez-Bremont J.F."/>
            <person name="Swaminathan K."/>
            <person name="Moose S.P."/>
            <person name="Guerrero-Gonzalez M.L."/>
            <person name="Marino-Ramirez L."/>
            <person name="Landsman D."/>
            <person name="Rodriguez-Kessler M."/>
            <person name="Delgado-Sanchez P."/>
        </authorList>
    </citation>
    <scope>NUCLEOTIDE SEQUENCE</scope>
    <source>
        <tissue evidence="1">Cladode</tissue>
    </source>
</reference>